<gene>
    <name evidence="1" type="ORF">F4821DRAFT_278004</name>
</gene>
<dbReference type="Proteomes" id="UP001497680">
    <property type="component" value="Unassembled WGS sequence"/>
</dbReference>
<protein>
    <submittedName>
        <fullName evidence="1">Ketoacyl-synt-domain-containing protein</fullName>
    </submittedName>
</protein>
<organism evidence="1 2">
    <name type="scientific">Hypoxylon rubiginosum</name>
    <dbReference type="NCBI Taxonomy" id="110542"/>
    <lineage>
        <taxon>Eukaryota</taxon>
        <taxon>Fungi</taxon>
        <taxon>Dikarya</taxon>
        <taxon>Ascomycota</taxon>
        <taxon>Pezizomycotina</taxon>
        <taxon>Sordariomycetes</taxon>
        <taxon>Xylariomycetidae</taxon>
        <taxon>Xylariales</taxon>
        <taxon>Hypoxylaceae</taxon>
        <taxon>Hypoxylon</taxon>
    </lineage>
</organism>
<keyword evidence="2" id="KW-1185">Reference proteome</keyword>
<comment type="caution">
    <text evidence="1">The sequence shown here is derived from an EMBL/GenBank/DDBJ whole genome shotgun (WGS) entry which is preliminary data.</text>
</comment>
<evidence type="ECO:0000313" key="2">
    <source>
        <dbReference type="Proteomes" id="UP001497680"/>
    </source>
</evidence>
<proteinExistence type="predicted"/>
<dbReference type="EMBL" id="MU394282">
    <property type="protein sequence ID" value="KAI6092979.1"/>
    <property type="molecule type" value="Genomic_DNA"/>
</dbReference>
<reference evidence="1 2" key="1">
    <citation type="journal article" date="2022" name="New Phytol.">
        <title>Ecological generalism drives hyperdiversity of secondary metabolite gene clusters in xylarialean endophytes.</title>
        <authorList>
            <person name="Franco M.E.E."/>
            <person name="Wisecaver J.H."/>
            <person name="Arnold A.E."/>
            <person name="Ju Y.M."/>
            <person name="Slot J.C."/>
            <person name="Ahrendt S."/>
            <person name="Moore L.P."/>
            <person name="Eastman K.E."/>
            <person name="Scott K."/>
            <person name="Konkel Z."/>
            <person name="Mondo S.J."/>
            <person name="Kuo A."/>
            <person name="Hayes R.D."/>
            <person name="Haridas S."/>
            <person name="Andreopoulos B."/>
            <person name="Riley R."/>
            <person name="LaButti K."/>
            <person name="Pangilinan J."/>
            <person name="Lipzen A."/>
            <person name="Amirebrahimi M."/>
            <person name="Yan J."/>
            <person name="Adam C."/>
            <person name="Keymanesh K."/>
            <person name="Ng V."/>
            <person name="Louie K."/>
            <person name="Northen T."/>
            <person name="Drula E."/>
            <person name="Henrissat B."/>
            <person name="Hsieh H.M."/>
            <person name="Youens-Clark K."/>
            <person name="Lutzoni F."/>
            <person name="Miadlikowska J."/>
            <person name="Eastwood D.C."/>
            <person name="Hamelin R.C."/>
            <person name="Grigoriev I.V."/>
            <person name="U'Ren J.M."/>
        </authorList>
    </citation>
    <scope>NUCLEOTIDE SEQUENCE [LARGE SCALE GENOMIC DNA]</scope>
    <source>
        <strain evidence="1 2">ER1909</strain>
    </source>
</reference>
<accession>A0ACC0DJN0</accession>
<name>A0ACC0DJN0_9PEZI</name>
<evidence type="ECO:0000313" key="1">
    <source>
        <dbReference type="EMBL" id="KAI6092979.1"/>
    </source>
</evidence>
<sequence length="2480" mass="272999">MAYKRPLADPIAVVGSGCRFAGGATSPAKLWDVLRNAPDLSREVPPDRFTAKAFYHADGEYHGTTNSIMGYWLDQDHRVFDTTMFNMNPIEAEATDPQQRLLLEVVYEAMESAGYTLATYNGEKVAVFSGVMTADYDTLSQRDDLLTSQYYATGNARSIISNRISYFFNFQGPSMTIDTACSSSLVALHQAVTSLRNKESVMACVTGVNLLITPDQFIAEASLHMLSPTGKSRMWDASADGYARGEGVAALLLKPLSRALADGDQITAIIREIGINSDGRTPGITLPNPRSQTTLVRDTYAKSGLDLSIPSDRCQYFEAHGTGTPAGDPREAEAICTAFFGDNTGDSSMKDESKSDSDHMLVGSIKTVLGHTEGAAGLAGILKVIQAMKHDSIPPNLHLVSINPTVKPFCKRLEIPTSLVPWPTPPPGQPKRASVNSFGFGGANAHAIVEAYDPRIHNSIYQQETIGRLPENFDWTVETKETEHAPFSLPLLLSAASQKSLLAVVTSYKDYLLKNPDVSHSQLSWALFSRRTALPYRLAISVASRAQALGAFDQILTKAETSRDLGVRPKLATERPKILGVFTGQGAQWATMSRSLFHTNKIYRDTIRRLDEILKSCHDPPKWTLEEQIMAEEKDSLVKVAAVSQPLCTAIQIGLVNLLKCLGIRFHTVVGHSSGEIAAAYAAGRISAKDAILISYYRGFLAHLAGGPGGQKGGMLAAGMSVKEALEFCSQPRFDGKIYVAASNAPSSVTLSGDLDAIKIAQGDIMKSQKFARILHVDSAYHSPHMSKPAIAYVKALLNYDIQVDAEGNGTVWVSSVHGRSMGRDEELGSEYWKDNMVNMVRFDDAVASALSKYGPFDYALEIGPHGALKGPLTQITKSLELDIPYSSALDRRKDDSLAFSDLIGFLWSHHGIQGVDLRKYIELSPSSGVLGTNLFNLPTYPWDHSQIHYRESRLSRNFHFKSDAPHELLGSRTRDDNEHELRWRNLLRRSKLPWLEHHSFQGHALLPASAYCVMALDAARSLLDGKSASLIELQDMQINSGISVDEEFIGVETLFTLAVQKRGETTIEAGITLASCPNDGTMTMRLNMTGKVKIHLGDAASDILPRRCPSKSECLGASPDSFYHMMEKTGLTYTGPFRALDNIQRRYSYSSGTVKRRHTEDTTTLRISPATLDCCFQSAFLTYSSPGDNALWTGFLPTRIDRISFNLATYNQLSAANANDTLAVDAHMVDARPSAPDSKATFVVDIGIFKDGGDLEIQVEGLTVETISDTLAKDDYELYLSTVMDVDPSHEIVQDDFDNVFAYDPMLIESMARVATFFVKINMDLTEKPSELASYYEKLSKQFPSILGAAATDYWPSDTREDVDKLIEDSDYYNQLRLIPALGNFQPDFVCDVLKTLVTETHYLSCFEGHIGRVVKQIVHRYPQMNILGLAGSETKFLRDVLLAIGSSFASFTIGTGEVKNVDQRIKMLGSMGKKIISSPLDLTGDFGAQLGSEKRYDLVMLSSSQLENRIYNTLKTIQGIMTTGGFLVLVHRTISSMKDRLLQTTVVPGDSTPPLFPDLLDALGFIQVANNCNQTYFLGSTVMVWQLGCPELELIRQPSLRRDTIASHLLIIGGTKHDDLVHGLERRLSPLCKQISFRTTFDSVDSQVLSSCDAAIILADLDKPVMATMTQRELDQLRELLHPTMKALWLTHDAISGNPDHAATFGFTRTVSAEVPLLILQMLDLERVEGSQDLVADTFIRLMVTNTGHRNFLWTDEREIHIRGGKRLIPRVLPLKPANDRVNSMRRVISKSTNTLRESIEVIPRRISQGSVRYETIAGQFSDSKAELDQVSIRVNYSSVEAIRLDSHTPLYVCLGYVVSTDRLVIALSRSNASYISVPKTLVLSPNSIADFGGLPLLSLATRYLVASTIVSQARGRRIVLIDSDAELARCVAEIVGCHITCYSTTTSGIDQDDTYTPRFLHPNASAQQIRAIFPRSNGFVVDLYPEKHQSLSEHIANLTPARCVYRSRTSLFGADHDEDGTSTQLDTLASKAAWKAAVMRAAKASSSITSLHGRRDTVSLPTLLSSTDTSLFQIIDWRAERTVESILQPRTVDRLFRADRTYVLVGITRDFGQSLCYMLVKHGARNIVLASRQPNMEPNWIAELGQDYDARIEMRKCDITDLDSVMAFKDDLCTSMPPVGGVVNGAMVLDDRVFAQMDIDTWNRVLRPKTIGSSNLDKAFADCDLEFFIMTSSFAAIGGHPGQANYATANMYMNGLAANRRRRGLAGSVLNIGVIYGLGLLQREKENLYVGLEREGYPPISERDIHHMFLEAVDAGRPGGEFGPDSTIDLTTGLSRFDPLEVNPLHWHQDPRFSHYSRPDVAEDAAAITGARRSVIDTIAELSDEAAIADVIMNALIGRLTTILQLPEGVINPAQSMSELGVDSLAAVDARSWIFKSVGKDVSVIKLLSSISIKKICRELAEQIITDREGSSANITK</sequence>